<accession>A0A0R2DVS4</accession>
<dbReference type="AlphaFoldDB" id="A0A0R2DVS4"/>
<organism evidence="5 6">
    <name type="scientific">Holzapfeliella floricola DSM 23037 = JCM 16512</name>
    <dbReference type="NCBI Taxonomy" id="1423744"/>
    <lineage>
        <taxon>Bacteria</taxon>
        <taxon>Bacillati</taxon>
        <taxon>Bacillota</taxon>
        <taxon>Bacilli</taxon>
        <taxon>Lactobacillales</taxon>
        <taxon>Lactobacillaceae</taxon>
        <taxon>Holzapfeliella</taxon>
    </lineage>
</organism>
<dbReference type="STRING" id="1423744.FC86_GL000082"/>
<dbReference type="InterPro" id="IPR010317">
    <property type="entry name" value="WxLIP_PGBD"/>
</dbReference>
<keyword evidence="1" id="KW-0472">Membrane</keyword>
<feature type="domain" description="WxL Interacting Protein peptidoglycan binding" evidence="3">
    <location>
        <begin position="35"/>
        <end position="155"/>
    </location>
</feature>
<comment type="caution">
    <text evidence="5">The sequence shown here is derived from an EMBL/GenBank/DDBJ whole genome shotgun (WGS) entry which is preliminary data.</text>
</comment>
<dbReference type="EMBL" id="AYZL01000008">
    <property type="protein sequence ID" value="KRN04634.1"/>
    <property type="molecule type" value="Genomic_DNA"/>
</dbReference>
<dbReference type="PATRIC" id="fig|1423744.4.peg.85"/>
<feature type="domain" description="WxL Interacting Protein host binding" evidence="4">
    <location>
        <begin position="169"/>
        <end position="304"/>
    </location>
</feature>
<evidence type="ECO:0008006" key="7">
    <source>
        <dbReference type="Google" id="ProtNLM"/>
    </source>
</evidence>
<evidence type="ECO:0000256" key="1">
    <source>
        <dbReference type="SAM" id="Phobius"/>
    </source>
</evidence>
<evidence type="ECO:0000259" key="3">
    <source>
        <dbReference type="Pfam" id="PF06030"/>
    </source>
</evidence>
<evidence type="ECO:0000259" key="4">
    <source>
        <dbReference type="Pfam" id="PF11797"/>
    </source>
</evidence>
<dbReference type="RefSeq" id="WP_056974270.1">
    <property type="nucleotide sequence ID" value="NZ_AYZL01000008.1"/>
</dbReference>
<feature type="transmembrane region" description="Helical" evidence="1">
    <location>
        <begin position="316"/>
        <end position="339"/>
    </location>
</feature>
<dbReference type="Pfam" id="PF11797">
    <property type="entry name" value="WxLIP_HBD"/>
    <property type="match status" value="1"/>
</dbReference>
<dbReference type="InterPro" id="IPR021759">
    <property type="entry name" value="WxLIP_HBD"/>
</dbReference>
<feature type="signal peptide" evidence="2">
    <location>
        <begin position="1"/>
        <end position="27"/>
    </location>
</feature>
<gene>
    <name evidence="5" type="ORF">FC86_GL000082</name>
</gene>
<evidence type="ECO:0000313" key="6">
    <source>
        <dbReference type="Proteomes" id="UP000051378"/>
    </source>
</evidence>
<reference evidence="5 6" key="1">
    <citation type="journal article" date="2015" name="Genome Announc.">
        <title>Expanding the biotechnology potential of lactobacilli through comparative genomics of 213 strains and associated genera.</title>
        <authorList>
            <person name="Sun Z."/>
            <person name="Harris H.M."/>
            <person name="McCann A."/>
            <person name="Guo C."/>
            <person name="Argimon S."/>
            <person name="Zhang W."/>
            <person name="Yang X."/>
            <person name="Jeffery I.B."/>
            <person name="Cooney J.C."/>
            <person name="Kagawa T.F."/>
            <person name="Liu W."/>
            <person name="Song Y."/>
            <person name="Salvetti E."/>
            <person name="Wrobel A."/>
            <person name="Rasinkangas P."/>
            <person name="Parkhill J."/>
            <person name="Rea M.C."/>
            <person name="O'Sullivan O."/>
            <person name="Ritari J."/>
            <person name="Douillard F.P."/>
            <person name="Paul Ross R."/>
            <person name="Yang R."/>
            <person name="Briner A.E."/>
            <person name="Felis G.E."/>
            <person name="de Vos W.M."/>
            <person name="Barrangou R."/>
            <person name="Klaenhammer T.R."/>
            <person name="Caufield P.W."/>
            <person name="Cui Y."/>
            <person name="Zhang H."/>
            <person name="O'Toole P.W."/>
        </authorList>
    </citation>
    <scope>NUCLEOTIDE SEQUENCE [LARGE SCALE GENOMIC DNA]</scope>
    <source>
        <strain evidence="5 6">DSM 23037</strain>
    </source>
</reference>
<feature type="chain" id="PRO_5006416336" description="DUF3324 domain-containing protein" evidence="2">
    <location>
        <begin position="28"/>
        <end position="353"/>
    </location>
</feature>
<name>A0A0R2DVS4_9LACO</name>
<dbReference type="Proteomes" id="UP000051378">
    <property type="component" value="Unassembled WGS sequence"/>
</dbReference>
<sequence length="353" mass="39348">MKIVKRLTILALAFLSVLGTIGDRVFADDSSQIPFQITANIPENQVDTSKNASYLDLLVNPGTNQDVTFNVSNSSNTEQHFILDASDATTSNGLSIDYGKATNKLIKSPRLSEMVSPEDASKKLTLAPNSTQQVSLKLNYPATQFDGVVLGGVTLYKDPDYEKTKKSESQVSIQNIYKYALAIQLRSNLTSQVKPEFNFIDVKQTVDNSMPVLKTTIQNPKPAYISQLSTHVSVKNSKGELLEESSSNMGQVAPISEFDIVTSLKKGSLKPGEYDIEGSAKSERTGDEWHWNKKLVITDDNYKDTDKQDVTKAPFVMPWGTIIIILLLLIILILFFLLWKRRKDDEDDEEKND</sequence>
<keyword evidence="6" id="KW-1185">Reference proteome</keyword>
<dbReference type="Pfam" id="PF06030">
    <property type="entry name" value="WxLIP_PGBD"/>
    <property type="match status" value="1"/>
</dbReference>
<proteinExistence type="predicted"/>
<keyword evidence="1" id="KW-0812">Transmembrane</keyword>
<evidence type="ECO:0000313" key="5">
    <source>
        <dbReference type="EMBL" id="KRN04634.1"/>
    </source>
</evidence>
<keyword evidence="2" id="KW-0732">Signal</keyword>
<keyword evidence="1" id="KW-1133">Transmembrane helix</keyword>
<protein>
    <recommendedName>
        <fullName evidence="7">DUF3324 domain-containing protein</fullName>
    </recommendedName>
</protein>
<evidence type="ECO:0000256" key="2">
    <source>
        <dbReference type="SAM" id="SignalP"/>
    </source>
</evidence>